<name>A0A9D2MWH2_9FIRM</name>
<evidence type="ECO:0000313" key="2">
    <source>
        <dbReference type="EMBL" id="HJB98032.1"/>
    </source>
</evidence>
<accession>A0A9D2MWH2</accession>
<organism evidence="2 3">
    <name type="scientific">Candidatus Acutalibacter pullicola</name>
    <dbReference type="NCBI Taxonomy" id="2838417"/>
    <lineage>
        <taxon>Bacteria</taxon>
        <taxon>Bacillati</taxon>
        <taxon>Bacillota</taxon>
        <taxon>Clostridia</taxon>
        <taxon>Eubacteriales</taxon>
        <taxon>Acutalibacteraceae</taxon>
        <taxon>Acutalibacter</taxon>
    </lineage>
</organism>
<feature type="transmembrane region" description="Helical" evidence="1">
    <location>
        <begin position="30"/>
        <end position="48"/>
    </location>
</feature>
<keyword evidence="1" id="KW-0812">Transmembrane</keyword>
<evidence type="ECO:0000313" key="3">
    <source>
        <dbReference type="Proteomes" id="UP000826793"/>
    </source>
</evidence>
<gene>
    <name evidence="2" type="ORF">H9710_05555</name>
</gene>
<protein>
    <recommendedName>
        <fullName evidence="4">Transmembrane protein</fullName>
    </recommendedName>
</protein>
<feature type="transmembrane region" description="Helical" evidence="1">
    <location>
        <begin position="68"/>
        <end position="84"/>
    </location>
</feature>
<dbReference type="AlphaFoldDB" id="A0A9D2MWH2"/>
<keyword evidence="1" id="KW-1133">Transmembrane helix</keyword>
<keyword evidence="1" id="KW-0472">Membrane</keyword>
<sequence>MKKWSYLVLIAGWTLSMVYEALFVPSLAGLYALMAGLLDVVLLGLYAWELRKERKADKGAQPPITKGVYVAVCVLLCVLLGLAIRQAGANQPPHVMFLPLYLVAIGCSLGAALWLWRKEKKSPAGAKAAENRSQPKDGK</sequence>
<proteinExistence type="predicted"/>
<evidence type="ECO:0000256" key="1">
    <source>
        <dbReference type="SAM" id="Phobius"/>
    </source>
</evidence>
<reference evidence="2" key="2">
    <citation type="submission" date="2021-04" db="EMBL/GenBank/DDBJ databases">
        <authorList>
            <person name="Gilroy R."/>
        </authorList>
    </citation>
    <scope>NUCLEOTIDE SEQUENCE</scope>
    <source>
        <strain evidence="2">CHK185-1770</strain>
    </source>
</reference>
<comment type="caution">
    <text evidence="2">The sequence shown here is derived from an EMBL/GenBank/DDBJ whole genome shotgun (WGS) entry which is preliminary data.</text>
</comment>
<feature type="transmembrane region" description="Helical" evidence="1">
    <location>
        <begin position="96"/>
        <end position="116"/>
    </location>
</feature>
<dbReference type="EMBL" id="DWXG01000043">
    <property type="protein sequence ID" value="HJB98032.1"/>
    <property type="molecule type" value="Genomic_DNA"/>
</dbReference>
<dbReference type="Proteomes" id="UP000826793">
    <property type="component" value="Unassembled WGS sequence"/>
</dbReference>
<reference evidence="2" key="1">
    <citation type="journal article" date="2021" name="PeerJ">
        <title>Extensive microbial diversity within the chicken gut microbiome revealed by metagenomics and culture.</title>
        <authorList>
            <person name="Gilroy R."/>
            <person name="Ravi A."/>
            <person name="Getino M."/>
            <person name="Pursley I."/>
            <person name="Horton D.L."/>
            <person name="Alikhan N.F."/>
            <person name="Baker D."/>
            <person name="Gharbi K."/>
            <person name="Hall N."/>
            <person name="Watson M."/>
            <person name="Adriaenssens E.M."/>
            <person name="Foster-Nyarko E."/>
            <person name="Jarju S."/>
            <person name="Secka A."/>
            <person name="Antonio M."/>
            <person name="Oren A."/>
            <person name="Chaudhuri R.R."/>
            <person name="La Ragione R."/>
            <person name="Hildebrand F."/>
            <person name="Pallen M.J."/>
        </authorList>
    </citation>
    <scope>NUCLEOTIDE SEQUENCE</scope>
    <source>
        <strain evidence="2">CHK185-1770</strain>
    </source>
</reference>
<evidence type="ECO:0008006" key="4">
    <source>
        <dbReference type="Google" id="ProtNLM"/>
    </source>
</evidence>